<organism evidence="1 2">
    <name type="scientific">Erwinia phage pEa_SNUABM_5</name>
    <dbReference type="NCBI Taxonomy" id="2797313"/>
    <lineage>
        <taxon>Viruses</taxon>
        <taxon>Duplodnaviria</taxon>
        <taxon>Heunggongvirae</taxon>
        <taxon>Uroviricota</taxon>
        <taxon>Caudoviricetes</taxon>
        <taxon>Rivsvirus</taxon>
        <taxon>Rivsvirus SNUABM5</taxon>
    </lineage>
</organism>
<reference evidence="1 2" key="1">
    <citation type="submission" date="2020-12" db="EMBL/GenBank/DDBJ databases">
        <title>Complete genome sequence of Erwinia phage pEa_SNUABM_5.</title>
        <authorList>
            <person name="Kim S.G."/>
            <person name="Lee S.B."/>
            <person name="Kwon J."/>
            <person name="Park S.C."/>
        </authorList>
    </citation>
    <scope>NUCLEOTIDE SEQUENCE [LARGE SCALE GENOMIC DNA]</scope>
</reference>
<name>A0A7T8EPV0_9CAUD</name>
<protein>
    <submittedName>
        <fullName evidence="1">Uncharacterized protein</fullName>
    </submittedName>
</protein>
<keyword evidence="2" id="KW-1185">Reference proteome</keyword>
<sequence length="94" mass="10847">MKAQQRKINLGLTGKRVNQPLDALRGTMSHIFPVVRGTEGLPIPLLDMPQIMLFRTDKSKSDLDVVYAKMRQRQKHVAYAFNYNPDNLNHKEIK</sequence>
<dbReference type="Proteomes" id="UP000596123">
    <property type="component" value="Segment"/>
</dbReference>
<accession>A0A7T8EPV0</accession>
<dbReference type="EMBL" id="MW366843">
    <property type="protein sequence ID" value="QQO90486.1"/>
    <property type="molecule type" value="Genomic_DNA"/>
</dbReference>
<evidence type="ECO:0000313" key="1">
    <source>
        <dbReference type="EMBL" id="QQO90486.1"/>
    </source>
</evidence>
<gene>
    <name evidence="1" type="ORF">pEaSNUABM5_00344</name>
</gene>
<evidence type="ECO:0000313" key="2">
    <source>
        <dbReference type="Proteomes" id="UP000596123"/>
    </source>
</evidence>
<proteinExistence type="predicted"/>